<evidence type="ECO:0008006" key="3">
    <source>
        <dbReference type="Google" id="ProtNLM"/>
    </source>
</evidence>
<dbReference type="Proteomes" id="UP000198670">
    <property type="component" value="Unassembled WGS sequence"/>
</dbReference>
<gene>
    <name evidence="1" type="ORF">SAMN05444682_115148</name>
</gene>
<evidence type="ECO:0000313" key="2">
    <source>
        <dbReference type="Proteomes" id="UP000198670"/>
    </source>
</evidence>
<organism evidence="1 2">
    <name type="scientific">Parapedobacter indicus</name>
    <dbReference type="NCBI Taxonomy" id="1477437"/>
    <lineage>
        <taxon>Bacteria</taxon>
        <taxon>Pseudomonadati</taxon>
        <taxon>Bacteroidota</taxon>
        <taxon>Sphingobacteriia</taxon>
        <taxon>Sphingobacteriales</taxon>
        <taxon>Sphingobacteriaceae</taxon>
        <taxon>Parapedobacter</taxon>
    </lineage>
</organism>
<protein>
    <recommendedName>
        <fullName evidence="3">Phosphoadenosine phosphosulfate reductase family protein</fullName>
    </recommendedName>
</protein>
<dbReference type="SUPFAM" id="SSF52402">
    <property type="entry name" value="Adenine nucleotide alpha hydrolases-like"/>
    <property type="match status" value="1"/>
</dbReference>
<proteinExistence type="predicted"/>
<dbReference type="EMBL" id="FOQO01000015">
    <property type="protein sequence ID" value="SFJ89084.1"/>
    <property type="molecule type" value="Genomic_DNA"/>
</dbReference>
<keyword evidence="2" id="KW-1185">Reference proteome</keyword>
<dbReference type="STRING" id="1477437.SAMN05444682_115148"/>
<dbReference type="RefSeq" id="WP_090632149.1">
    <property type="nucleotide sequence ID" value="NZ_FOQO01000015.1"/>
</dbReference>
<name>A0A1I3V0A3_9SPHI</name>
<evidence type="ECO:0000313" key="1">
    <source>
        <dbReference type="EMBL" id="SFJ89084.1"/>
    </source>
</evidence>
<reference evidence="1 2" key="1">
    <citation type="submission" date="2016-10" db="EMBL/GenBank/DDBJ databases">
        <authorList>
            <person name="de Groot N.N."/>
        </authorList>
    </citation>
    <scope>NUCLEOTIDE SEQUENCE [LARGE SCALE GENOMIC DNA]</scope>
    <source>
        <strain evidence="1 2">RK1</strain>
    </source>
</reference>
<sequence length="230" mass="27303">METSEQLCERIAEKANGVAIVSFSLGKDSIAAYINMRKYFDKIYPVFYYMVPGLEFQQKSIEYYENEVFQQRILQFPSPALYRQLAYFMYQNPAAVDYIHSQDIYIPHYDEVFAAAKLDLDLPIETYVGVGVRMNDSLNRRISIQRYGAVNEKRKQFYPVFDWNNERLISEIRSSGIKLPVDYRIWGRSFDGFHYKFLKPLKDHFPNDYEKCKSLYPFLDLELLRHGEKI</sequence>
<dbReference type="OrthoDB" id="9774475at2"/>
<accession>A0A1I3V0A3</accession>
<dbReference type="AlphaFoldDB" id="A0A1I3V0A3"/>